<sequence>MKLSVIGLFICVLVCIASVVESSPYRSGGGLMGGFKFTPNGNMRFKFMNKRNKNKKSGIWNPFIRRFVFKARTMSLSTNVLVLCLVICLAIVVESAPLRSSALSGMINFTKDGKIKFKFKDKKNKRKKFLAWDPVNRAFVKIKNPFVLEGTTPPPQTTTKKQKKRKQKKKRQ</sequence>
<evidence type="ECO:0000256" key="1">
    <source>
        <dbReference type="SAM" id="MobiDB-lite"/>
    </source>
</evidence>
<reference evidence="4" key="1">
    <citation type="submission" date="2022-03" db="EMBL/GenBank/DDBJ databases">
        <authorList>
            <person name="Martin C."/>
        </authorList>
    </citation>
    <scope>NUCLEOTIDE SEQUENCE</scope>
</reference>
<accession>A0A8S4MXN0</accession>
<keyword evidence="5" id="KW-1185">Reference proteome</keyword>
<evidence type="ECO:0000256" key="2">
    <source>
        <dbReference type="SAM" id="Phobius"/>
    </source>
</evidence>
<keyword evidence="2" id="KW-0472">Membrane</keyword>
<comment type="caution">
    <text evidence="4">The sequence shown here is derived from an EMBL/GenBank/DDBJ whole genome shotgun (WGS) entry which is preliminary data.</text>
</comment>
<feature type="region of interest" description="Disordered" evidence="1">
    <location>
        <begin position="146"/>
        <end position="172"/>
    </location>
</feature>
<protein>
    <submittedName>
        <fullName evidence="4">Uncharacterized protein</fullName>
    </submittedName>
</protein>
<dbReference type="Proteomes" id="UP000749559">
    <property type="component" value="Unassembled WGS sequence"/>
</dbReference>
<proteinExistence type="predicted"/>
<keyword evidence="3" id="KW-0732">Signal</keyword>
<feature type="compositionally biased region" description="Basic residues" evidence="1">
    <location>
        <begin position="160"/>
        <end position="172"/>
    </location>
</feature>
<dbReference type="EMBL" id="CAIIXF020000001">
    <property type="protein sequence ID" value="CAH1772940.1"/>
    <property type="molecule type" value="Genomic_DNA"/>
</dbReference>
<evidence type="ECO:0000313" key="5">
    <source>
        <dbReference type="Proteomes" id="UP000749559"/>
    </source>
</evidence>
<feature type="transmembrane region" description="Helical" evidence="2">
    <location>
        <begin position="76"/>
        <end position="96"/>
    </location>
</feature>
<feature type="chain" id="PRO_5035792692" evidence="3">
    <location>
        <begin position="23"/>
        <end position="172"/>
    </location>
</feature>
<gene>
    <name evidence="4" type="ORF">OFUS_LOCUS610</name>
</gene>
<feature type="signal peptide" evidence="3">
    <location>
        <begin position="1"/>
        <end position="22"/>
    </location>
</feature>
<dbReference type="AlphaFoldDB" id="A0A8S4MXN0"/>
<organism evidence="4 5">
    <name type="scientific">Owenia fusiformis</name>
    <name type="common">Polychaete worm</name>
    <dbReference type="NCBI Taxonomy" id="6347"/>
    <lineage>
        <taxon>Eukaryota</taxon>
        <taxon>Metazoa</taxon>
        <taxon>Spiralia</taxon>
        <taxon>Lophotrochozoa</taxon>
        <taxon>Annelida</taxon>
        <taxon>Polychaeta</taxon>
        <taxon>Sedentaria</taxon>
        <taxon>Canalipalpata</taxon>
        <taxon>Sabellida</taxon>
        <taxon>Oweniida</taxon>
        <taxon>Oweniidae</taxon>
        <taxon>Owenia</taxon>
    </lineage>
</organism>
<keyword evidence="2" id="KW-1133">Transmembrane helix</keyword>
<keyword evidence="2" id="KW-0812">Transmembrane</keyword>
<evidence type="ECO:0000313" key="4">
    <source>
        <dbReference type="EMBL" id="CAH1772940.1"/>
    </source>
</evidence>
<evidence type="ECO:0000256" key="3">
    <source>
        <dbReference type="SAM" id="SignalP"/>
    </source>
</evidence>
<name>A0A8S4MXN0_OWEFU</name>